<dbReference type="EMBL" id="MU853767">
    <property type="protein sequence ID" value="KAK3943237.1"/>
    <property type="molecule type" value="Genomic_DNA"/>
</dbReference>
<protein>
    <submittedName>
        <fullName evidence="1">Uncharacterized protein</fullName>
    </submittedName>
</protein>
<reference evidence="2" key="1">
    <citation type="journal article" date="2023" name="Mol. Phylogenet. Evol.">
        <title>Genome-scale phylogeny and comparative genomics of the fungal order Sordariales.</title>
        <authorList>
            <person name="Hensen N."/>
            <person name="Bonometti L."/>
            <person name="Westerberg I."/>
            <person name="Brannstrom I.O."/>
            <person name="Guillou S."/>
            <person name="Cros-Aarteil S."/>
            <person name="Calhoun S."/>
            <person name="Haridas S."/>
            <person name="Kuo A."/>
            <person name="Mondo S."/>
            <person name="Pangilinan J."/>
            <person name="Riley R."/>
            <person name="LaButti K."/>
            <person name="Andreopoulos B."/>
            <person name="Lipzen A."/>
            <person name="Chen C."/>
            <person name="Yan M."/>
            <person name="Daum C."/>
            <person name="Ng V."/>
            <person name="Clum A."/>
            <person name="Steindorff A."/>
            <person name="Ohm R.A."/>
            <person name="Martin F."/>
            <person name="Silar P."/>
            <person name="Natvig D.O."/>
            <person name="Lalanne C."/>
            <person name="Gautier V."/>
            <person name="Ament-Velasquez S.L."/>
            <person name="Kruys A."/>
            <person name="Hutchinson M.I."/>
            <person name="Powell A.J."/>
            <person name="Barry K."/>
            <person name="Miller A.N."/>
            <person name="Grigoriev I.V."/>
            <person name="Debuchy R."/>
            <person name="Gladieux P."/>
            <person name="Hiltunen Thoren M."/>
            <person name="Johannesson H."/>
        </authorList>
    </citation>
    <scope>NUCLEOTIDE SEQUENCE [LARGE SCALE GENOMIC DNA]</scope>
    <source>
        <strain evidence="2">CBS 340.73</strain>
    </source>
</reference>
<gene>
    <name evidence="1" type="ORF">QBC46DRAFT_421551</name>
</gene>
<accession>A0AAN6NCG2</accession>
<proteinExistence type="predicted"/>
<evidence type="ECO:0000313" key="2">
    <source>
        <dbReference type="Proteomes" id="UP001303473"/>
    </source>
</evidence>
<sequence>MTCNKNSGASGNSGLTAESRPLCILGLASQIPITPPLQYLSTSSLKALGFDTFRSNLPFLAHLTAVDAGSVDRWAMFTITALLPSYPHGENYLDREAKTAQVITNYGYTWQPNQQDGTHEIATLCRPLPYQLLTPNIYHIGSWRRQSDISFMMPADIDLVPHDAS</sequence>
<organism evidence="1 2">
    <name type="scientific">Diplogelasinospora grovesii</name>
    <dbReference type="NCBI Taxonomy" id="303347"/>
    <lineage>
        <taxon>Eukaryota</taxon>
        <taxon>Fungi</taxon>
        <taxon>Dikarya</taxon>
        <taxon>Ascomycota</taxon>
        <taxon>Pezizomycotina</taxon>
        <taxon>Sordariomycetes</taxon>
        <taxon>Sordariomycetidae</taxon>
        <taxon>Sordariales</taxon>
        <taxon>Diplogelasinosporaceae</taxon>
        <taxon>Diplogelasinospora</taxon>
    </lineage>
</organism>
<dbReference type="AlphaFoldDB" id="A0AAN6NCG2"/>
<keyword evidence="2" id="KW-1185">Reference proteome</keyword>
<name>A0AAN6NCG2_9PEZI</name>
<evidence type="ECO:0000313" key="1">
    <source>
        <dbReference type="EMBL" id="KAK3943237.1"/>
    </source>
</evidence>
<comment type="caution">
    <text evidence="1">The sequence shown here is derived from an EMBL/GenBank/DDBJ whole genome shotgun (WGS) entry which is preliminary data.</text>
</comment>
<dbReference type="Proteomes" id="UP001303473">
    <property type="component" value="Unassembled WGS sequence"/>
</dbReference>